<dbReference type="SUPFAM" id="SSF54106">
    <property type="entry name" value="LysM domain"/>
    <property type="match status" value="2"/>
</dbReference>
<evidence type="ECO:0000313" key="4">
    <source>
        <dbReference type="EMBL" id="PFV31425.1"/>
    </source>
</evidence>
<gene>
    <name evidence="4" type="ORF">COK99_12890</name>
</gene>
<dbReference type="SMART" id="SM00257">
    <property type="entry name" value="LysM"/>
    <property type="match status" value="3"/>
</dbReference>
<dbReference type="Proteomes" id="UP000223366">
    <property type="component" value="Unassembled WGS sequence"/>
</dbReference>
<accession>A0A9X7BPX7</accession>
<evidence type="ECO:0000256" key="1">
    <source>
        <dbReference type="ARBA" id="ARBA00022801"/>
    </source>
</evidence>
<name>A0A9X7BPX7_BACTU</name>
<dbReference type="InterPro" id="IPR018392">
    <property type="entry name" value="LysM"/>
</dbReference>
<evidence type="ECO:0000256" key="2">
    <source>
        <dbReference type="SAM" id="MobiDB-lite"/>
    </source>
</evidence>
<dbReference type="RefSeq" id="WP_098685756.1">
    <property type="nucleotide sequence ID" value="NZ_NVDU01000024.1"/>
</dbReference>
<dbReference type="PROSITE" id="PS51782">
    <property type="entry name" value="LYSM"/>
    <property type="match status" value="2"/>
</dbReference>
<proteinExistence type="predicted"/>
<dbReference type="GO" id="GO:0016787">
    <property type="term" value="F:hydrolase activity"/>
    <property type="evidence" value="ECO:0007669"/>
    <property type="project" value="UniProtKB-KW"/>
</dbReference>
<dbReference type="AlphaFoldDB" id="A0A9X7BPX7"/>
<dbReference type="Pfam" id="PF01476">
    <property type="entry name" value="LysM"/>
    <property type="match status" value="3"/>
</dbReference>
<feature type="domain" description="LysM" evidence="3">
    <location>
        <begin position="169"/>
        <end position="213"/>
    </location>
</feature>
<dbReference type="Pfam" id="PF05257">
    <property type="entry name" value="CHAP"/>
    <property type="match status" value="1"/>
</dbReference>
<evidence type="ECO:0000313" key="5">
    <source>
        <dbReference type="Proteomes" id="UP000223366"/>
    </source>
</evidence>
<reference evidence="4 5" key="1">
    <citation type="submission" date="2017-09" db="EMBL/GenBank/DDBJ databases">
        <title>Large-scale bioinformatics analysis of Bacillus genomes uncovers conserved roles of natural products in bacterial physiology.</title>
        <authorList>
            <consortium name="Agbiome Team Llc"/>
            <person name="Bleich R.M."/>
            <person name="Grubbs K.J."/>
            <person name="Santa Maria K.C."/>
            <person name="Allen S.E."/>
            <person name="Farag S."/>
            <person name="Shank E.A."/>
            <person name="Bowers A."/>
        </authorList>
    </citation>
    <scope>NUCLEOTIDE SEQUENCE [LARGE SCALE GENOMIC DNA]</scope>
    <source>
        <strain evidence="4 5">AFS060060</strain>
    </source>
</reference>
<dbReference type="EMBL" id="NVDU01000024">
    <property type="protein sequence ID" value="PFV31425.1"/>
    <property type="molecule type" value="Genomic_DNA"/>
</dbReference>
<sequence length="496" mass="54735">MACKISELGAVIAAEIGSTETPADSNKTKYGKWYGQDGQPWCDMFQAWCANQVGATDICGKFAYTPYHASFFKNKGAWYTNPQKGDYAFFHNGKRICHIGWVEKVIDSDTVQTIEGNTGSGSNADGGQVQRRKRSISGTPKWKIVGFGRPEYLDEVSTGESGNAAPKVRKHIVQEGETLFLIGKQYGVNEEEMKKANPGIDAKNLEIGSTVNIPIDAREPGNATPKVRKHIVQEGETLFLIGKQYGVNEEEMKKANPDIDAKNLEIGSTVNIPIDAREPSNDPASAFLYRVHHYGNRNDTIEAIARKFKIKQATIKDANPGINNKPSEGTIIVIPTASIPISSEHVVITSIHHKVWNFFINEGFSATATAGIMGNLQQESRMKPTTYQDRGGPGRGIGQWETPGRWDKLKSSAHGREWDLQFQLEYILKDLKGETGWVGATFLNAFGGYESLKKMSIYQAVIAFECSFELAGDPGFLDRFAFANSIYRSLESNVGE</sequence>
<keyword evidence="1" id="KW-0378">Hydrolase</keyword>
<dbReference type="InterPro" id="IPR036779">
    <property type="entry name" value="LysM_dom_sf"/>
</dbReference>
<feature type="region of interest" description="Disordered" evidence="2">
    <location>
        <begin position="114"/>
        <end position="135"/>
    </location>
</feature>
<feature type="domain" description="LysM" evidence="3">
    <location>
        <begin position="228"/>
        <end position="272"/>
    </location>
</feature>
<dbReference type="PANTHER" id="PTHR33734:SF22">
    <property type="entry name" value="MEMBRANE-BOUND LYTIC MUREIN TRANSGLYCOSYLASE D"/>
    <property type="match status" value="1"/>
</dbReference>
<dbReference type="Gene3D" id="3.10.350.10">
    <property type="entry name" value="LysM domain"/>
    <property type="match status" value="3"/>
</dbReference>
<dbReference type="PANTHER" id="PTHR33734">
    <property type="entry name" value="LYSM DOMAIN-CONTAINING GPI-ANCHORED PROTEIN 2"/>
    <property type="match status" value="1"/>
</dbReference>
<dbReference type="InterPro" id="IPR007921">
    <property type="entry name" value="CHAP_dom"/>
</dbReference>
<dbReference type="InterPro" id="IPR041219">
    <property type="entry name" value="Phage_lysozyme2"/>
</dbReference>
<dbReference type="Pfam" id="PF18013">
    <property type="entry name" value="Phage_lysozyme2"/>
    <property type="match status" value="1"/>
</dbReference>
<comment type="caution">
    <text evidence="4">The sequence shown here is derived from an EMBL/GenBank/DDBJ whole genome shotgun (WGS) entry which is preliminary data.</text>
</comment>
<evidence type="ECO:0000259" key="3">
    <source>
        <dbReference type="PROSITE" id="PS51782"/>
    </source>
</evidence>
<dbReference type="Gene3D" id="1.10.530.10">
    <property type="match status" value="1"/>
</dbReference>
<feature type="compositionally biased region" description="Polar residues" evidence="2">
    <location>
        <begin position="114"/>
        <end position="125"/>
    </location>
</feature>
<protein>
    <recommendedName>
        <fullName evidence="3">LysM domain-containing protein</fullName>
    </recommendedName>
</protein>
<dbReference type="CDD" id="cd00118">
    <property type="entry name" value="LysM"/>
    <property type="match status" value="3"/>
</dbReference>
<organism evidence="4 5">
    <name type="scientific">Bacillus thuringiensis</name>
    <dbReference type="NCBI Taxonomy" id="1428"/>
    <lineage>
        <taxon>Bacteria</taxon>
        <taxon>Bacillati</taxon>
        <taxon>Bacillota</taxon>
        <taxon>Bacilli</taxon>
        <taxon>Bacillales</taxon>
        <taxon>Bacillaceae</taxon>
        <taxon>Bacillus</taxon>
        <taxon>Bacillus cereus group</taxon>
    </lineage>
</organism>